<feature type="transmembrane region" description="Helical" evidence="8">
    <location>
        <begin position="295"/>
        <end position="317"/>
    </location>
</feature>
<dbReference type="Pfam" id="PF03023">
    <property type="entry name" value="MurJ"/>
    <property type="match status" value="1"/>
</dbReference>
<evidence type="ECO:0000256" key="2">
    <source>
        <dbReference type="ARBA" id="ARBA00022475"/>
    </source>
</evidence>
<dbReference type="GO" id="GO:0034204">
    <property type="term" value="P:lipid translocation"/>
    <property type="evidence" value="ECO:0007669"/>
    <property type="project" value="TreeGrafter"/>
</dbReference>
<feature type="transmembrane region" description="Helical" evidence="8">
    <location>
        <begin position="469"/>
        <end position="491"/>
    </location>
</feature>
<name>A0A1I3QH62_9ACTN</name>
<dbReference type="GO" id="GO:0009252">
    <property type="term" value="P:peptidoglycan biosynthetic process"/>
    <property type="evidence" value="ECO:0007669"/>
    <property type="project" value="UniProtKB-KW"/>
</dbReference>
<feature type="transmembrane region" description="Helical" evidence="8">
    <location>
        <begin position="98"/>
        <end position="124"/>
    </location>
</feature>
<dbReference type="GO" id="GO:0015648">
    <property type="term" value="F:lipid-linked peptidoglycan transporter activity"/>
    <property type="evidence" value="ECO:0007669"/>
    <property type="project" value="TreeGrafter"/>
</dbReference>
<dbReference type="PANTHER" id="PTHR47019">
    <property type="entry name" value="LIPID II FLIPPASE MURJ"/>
    <property type="match status" value="1"/>
</dbReference>
<keyword evidence="10" id="KW-1185">Reference proteome</keyword>
<dbReference type="GeneID" id="96298551"/>
<feature type="transmembrane region" description="Helical" evidence="8">
    <location>
        <begin position="144"/>
        <end position="163"/>
    </location>
</feature>
<dbReference type="PRINTS" id="PR01806">
    <property type="entry name" value="VIRFACTRMVIN"/>
</dbReference>
<feature type="transmembrane region" description="Helical" evidence="8">
    <location>
        <begin position="256"/>
        <end position="275"/>
    </location>
</feature>
<keyword evidence="2" id="KW-1003">Cell membrane</keyword>
<dbReference type="AlphaFoldDB" id="A0A1I3QH62"/>
<keyword evidence="6 8" id="KW-1133">Transmembrane helix</keyword>
<keyword evidence="7 8" id="KW-0472">Membrane</keyword>
<feature type="transmembrane region" description="Helical" evidence="8">
    <location>
        <begin position="211"/>
        <end position="235"/>
    </location>
</feature>
<protein>
    <submittedName>
        <fullName evidence="9">Putative peptidoglycan lipid II flippase</fullName>
    </submittedName>
</protein>
<dbReference type="InterPro" id="IPR051050">
    <property type="entry name" value="Lipid_II_flippase_MurJ/MviN"/>
</dbReference>
<dbReference type="EMBL" id="FOQY01000008">
    <property type="protein sequence ID" value="SFJ32852.1"/>
    <property type="molecule type" value="Genomic_DNA"/>
</dbReference>
<feature type="transmembrane region" description="Helical" evidence="8">
    <location>
        <begin position="170"/>
        <end position="191"/>
    </location>
</feature>
<feature type="transmembrane region" description="Helical" evidence="8">
    <location>
        <begin position="434"/>
        <end position="457"/>
    </location>
</feature>
<accession>A0A1I3QH62</accession>
<evidence type="ECO:0000256" key="8">
    <source>
        <dbReference type="SAM" id="Phobius"/>
    </source>
</evidence>
<dbReference type="GO" id="GO:0005886">
    <property type="term" value="C:plasma membrane"/>
    <property type="evidence" value="ECO:0007669"/>
    <property type="project" value="UniProtKB-SubCell"/>
</dbReference>
<feature type="transmembrane region" description="Helical" evidence="8">
    <location>
        <begin position="52"/>
        <end position="77"/>
    </location>
</feature>
<gene>
    <name evidence="9" type="ORF">SAMN05216275_10816</name>
</gene>
<feature type="transmembrane region" description="Helical" evidence="8">
    <location>
        <begin position="406"/>
        <end position="428"/>
    </location>
</feature>
<feature type="transmembrane region" description="Helical" evidence="8">
    <location>
        <begin position="377"/>
        <end position="394"/>
    </location>
</feature>
<evidence type="ECO:0000313" key="9">
    <source>
        <dbReference type="EMBL" id="SFJ32852.1"/>
    </source>
</evidence>
<feature type="transmembrane region" description="Helical" evidence="8">
    <location>
        <begin position="12"/>
        <end position="32"/>
    </location>
</feature>
<dbReference type="RefSeq" id="WP_093887427.1">
    <property type="nucleotide sequence ID" value="NZ_FOQY01000008.1"/>
</dbReference>
<keyword evidence="3 8" id="KW-0812">Transmembrane</keyword>
<keyword evidence="4" id="KW-0133">Cell shape</keyword>
<evidence type="ECO:0000256" key="6">
    <source>
        <dbReference type="ARBA" id="ARBA00022989"/>
    </source>
</evidence>
<feature type="transmembrane region" description="Helical" evidence="8">
    <location>
        <begin position="338"/>
        <end position="357"/>
    </location>
</feature>
<dbReference type="PANTHER" id="PTHR47019:SF1">
    <property type="entry name" value="LIPID II FLIPPASE MURJ"/>
    <property type="match status" value="1"/>
</dbReference>
<evidence type="ECO:0000256" key="4">
    <source>
        <dbReference type="ARBA" id="ARBA00022960"/>
    </source>
</evidence>
<evidence type="ECO:0000313" key="10">
    <source>
        <dbReference type="Proteomes" id="UP000199111"/>
    </source>
</evidence>
<sequence length="549" mass="55131">MIKKIGQGVAGAALLIGIVTVAARLVGFGRYLVQSQTVGNLCLSTAYNTANYVPNIVFELVAGGALAGMVVPVLASAASRAGEDPEARAEVGWTTSALLTWVMLVLVPLTLLIAAFAGPIVTLLTGNPDGCDVAEVVGAGTDMLVVFAPRMIFFGVAVVLYGVLQAYRRFMGPALAPLVSSLLIVASFLVFEPFGDGAAADLSNLTTAGQLTLSLGATIAAAAMVLTVAGPVGRLKLRLRPSLSFPPGVAARARQLAGAGVAVLIAQQVALIGVIRLANDLGGAGVAGIYTYSWALYQLPFAVLVVPIATSSFPVLSVRAADGDRAGFDSLASSSTRVILLVAGLAAGVMAAVAMPVSRVFVEGTPGGDPREMADAVALFAPGLVGYALMLHLARVLYACGRGRSAAVASVAGWAVALVAQILLARAAPSPSDVVGQLALGSTVGMTVGGGLLALAVSRAAGAGALEGAWRALSAAVLGGAAAYGAGLAVVTVSGKVSWWMCVVVGTVAAVAGSVAFAAVAAVIDRPDTRLLLERLRRVPTPGGDRGDD</sequence>
<keyword evidence="5" id="KW-0573">Peptidoglycan synthesis</keyword>
<organism evidence="9 10">
    <name type="scientific">Streptosporangium canum</name>
    <dbReference type="NCBI Taxonomy" id="324952"/>
    <lineage>
        <taxon>Bacteria</taxon>
        <taxon>Bacillati</taxon>
        <taxon>Actinomycetota</taxon>
        <taxon>Actinomycetes</taxon>
        <taxon>Streptosporangiales</taxon>
        <taxon>Streptosporangiaceae</taxon>
        <taxon>Streptosporangium</taxon>
    </lineage>
</organism>
<dbReference type="InterPro" id="IPR004268">
    <property type="entry name" value="MurJ"/>
</dbReference>
<evidence type="ECO:0000256" key="5">
    <source>
        <dbReference type="ARBA" id="ARBA00022984"/>
    </source>
</evidence>
<feature type="transmembrane region" description="Helical" evidence="8">
    <location>
        <begin position="497"/>
        <end position="524"/>
    </location>
</feature>
<reference evidence="10" key="1">
    <citation type="submission" date="2016-10" db="EMBL/GenBank/DDBJ databases">
        <authorList>
            <person name="Varghese N."/>
            <person name="Submissions S."/>
        </authorList>
    </citation>
    <scope>NUCLEOTIDE SEQUENCE [LARGE SCALE GENOMIC DNA]</scope>
    <source>
        <strain evidence="10">CGMCC 4.2126</strain>
    </source>
</reference>
<evidence type="ECO:0000256" key="1">
    <source>
        <dbReference type="ARBA" id="ARBA00004651"/>
    </source>
</evidence>
<comment type="subcellular location">
    <subcellularLocation>
        <location evidence="1">Cell membrane</location>
        <topology evidence="1">Multi-pass membrane protein</topology>
    </subcellularLocation>
</comment>
<dbReference type="GO" id="GO:0008360">
    <property type="term" value="P:regulation of cell shape"/>
    <property type="evidence" value="ECO:0007669"/>
    <property type="project" value="UniProtKB-KW"/>
</dbReference>
<evidence type="ECO:0000256" key="3">
    <source>
        <dbReference type="ARBA" id="ARBA00022692"/>
    </source>
</evidence>
<evidence type="ECO:0000256" key="7">
    <source>
        <dbReference type="ARBA" id="ARBA00023136"/>
    </source>
</evidence>
<dbReference type="Proteomes" id="UP000199111">
    <property type="component" value="Unassembled WGS sequence"/>
</dbReference>
<proteinExistence type="predicted"/>